<organism evidence="2 3">
    <name type="scientific">Actinomyces naeslundii (strain ATCC 12104 / DSM 43013 / CCUG 2238 / JCM 8349 / NCTC 10301 / Howell 279)</name>
    <dbReference type="NCBI Taxonomy" id="1115803"/>
    <lineage>
        <taxon>Bacteria</taxon>
        <taxon>Bacillati</taxon>
        <taxon>Actinomycetota</taxon>
        <taxon>Actinomycetes</taxon>
        <taxon>Actinomycetales</taxon>
        <taxon>Actinomycetaceae</taxon>
        <taxon>Actinomyces</taxon>
    </lineage>
</organism>
<accession>J3JLF3</accession>
<dbReference type="SUPFAM" id="SSF52540">
    <property type="entry name" value="P-loop containing nucleoside triphosphate hydrolases"/>
    <property type="match status" value="1"/>
</dbReference>
<evidence type="ECO:0000256" key="1">
    <source>
        <dbReference type="SAM" id="Phobius"/>
    </source>
</evidence>
<feature type="transmembrane region" description="Helical" evidence="1">
    <location>
        <begin position="37"/>
        <end position="61"/>
    </location>
</feature>
<dbReference type="Proteomes" id="UP000007814">
    <property type="component" value="Unassembled WGS sequence"/>
</dbReference>
<dbReference type="EMBL" id="ALJK01000008">
    <property type="protein sequence ID" value="EJN86194.1"/>
    <property type="molecule type" value="Genomic_DNA"/>
</dbReference>
<reference evidence="2 3" key="1">
    <citation type="submission" date="2012-07" db="EMBL/GenBank/DDBJ databases">
        <authorList>
            <person name="Durkin A.S."/>
            <person name="McCorrison J."/>
            <person name="Torralba M."/>
            <person name="Gillis M."/>
            <person name="Methe B."/>
            <person name="Sutton G."/>
            <person name="Nelson K.E."/>
        </authorList>
    </citation>
    <scope>NUCLEOTIDE SEQUENCE [LARGE SCALE GENOMIC DNA]</scope>
    <source>
        <strain evidence="3">ATCC 12104 / DSM 43013 / CCUG 2238 / JCM 8349 / NCTC 10301 / Howell 279</strain>
    </source>
</reference>
<keyword evidence="1" id="KW-0812">Transmembrane</keyword>
<dbReference type="AlphaFoldDB" id="J3JLF3"/>
<dbReference type="PATRIC" id="fig|1115803.3.peg.112"/>
<dbReference type="Gene3D" id="3.40.50.300">
    <property type="entry name" value="P-loop containing nucleotide triphosphate hydrolases"/>
    <property type="match status" value="1"/>
</dbReference>
<evidence type="ECO:0000313" key="3">
    <source>
        <dbReference type="Proteomes" id="UP000007814"/>
    </source>
</evidence>
<name>J3JLF3_ACTNH</name>
<evidence type="ECO:0000313" key="2">
    <source>
        <dbReference type="EMBL" id="EJN86194.1"/>
    </source>
</evidence>
<dbReference type="InterPro" id="IPR027417">
    <property type="entry name" value="P-loop_NTPase"/>
</dbReference>
<gene>
    <name evidence="2" type="ORF">HMPREF1129_2269</name>
</gene>
<keyword evidence="1" id="KW-0472">Membrane</keyword>
<feature type="transmembrane region" description="Helical" evidence="1">
    <location>
        <begin position="73"/>
        <end position="92"/>
    </location>
</feature>
<proteinExistence type="predicted"/>
<protein>
    <submittedName>
        <fullName evidence="2">Uncharacterized protein</fullName>
    </submittedName>
</protein>
<sequence length="351" mass="39349">MKGGLFSEVKKMPEIQDYEKRSPESVDIKRRLQRIDIFAVVASLISLLCALVTLFPALASLSGGEFSDSRRSLLASMLIVYIAYIIFAFILIHRRMHRRRRYRMRISLTGRPRVGKTVFSVLLYYIISSSPPEDVEFSGETDNIIKMFRMLKGFDLGDWPVETSADGVSVVKGELSRHTKYSGSSIYEISIADTAGENWASLEETSSSERPYLTLVASSDALVHVVSVPELRSGKSGLVDDVSDLEMAAKLISNSRRGAKSAIPLLVVFSKFDGEAVRHSSDCGALFRVFDRTQIVQEREIKDEDIVSYVNNFSERLSSEFVIRYTVSSALQARNQQLSSDLVKWLMLSAE</sequence>
<keyword evidence="1" id="KW-1133">Transmembrane helix</keyword>
<comment type="caution">
    <text evidence="2">The sequence shown here is derived from an EMBL/GenBank/DDBJ whole genome shotgun (WGS) entry which is preliminary data.</text>
</comment>